<dbReference type="InterPro" id="IPR001841">
    <property type="entry name" value="Znf_RING"/>
</dbReference>
<evidence type="ECO:0008006" key="9">
    <source>
        <dbReference type="Google" id="ProtNLM"/>
    </source>
</evidence>
<reference evidence="7 8" key="1">
    <citation type="journal article" date="2012" name="Genome Biol.">
        <title>Genome and low-iron response of an oceanic diatom adapted to chronic iron limitation.</title>
        <authorList>
            <person name="Lommer M."/>
            <person name="Specht M."/>
            <person name="Roy A.S."/>
            <person name="Kraemer L."/>
            <person name="Andreson R."/>
            <person name="Gutowska M.A."/>
            <person name="Wolf J."/>
            <person name="Bergner S.V."/>
            <person name="Schilhabel M.B."/>
            <person name="Klostermeier U.C."/>
            <person name="Beiko R.G."/>
            <person name="Rosenstiel P."/>
            <person name="Hippler M."/>
            <person name="Laroche J."/>
        </authorList>
    </citation>
    <scope>NUCLEOTIDE SEQUENCE [LARGE SCALE GENOMIC DNA]</scope>
    <source>
        <strain evidence="7 8">CCMP1005</strain>
    </source>
</reference>
<organism evidence="7 8">
    <name type="scientific">Thalassiosira oceanica</name>
    <name type="common">Marine diatom</name>
    <dbReference type="NCBI Taxonomy" id="159749"/>
    <lineage>
        <taxon>Eukaryota</taxon>
        <taxon>Sar</taxon>
        <taxon>Stramenopiles</taxon>
        <taxon>Ochrophyta</taxon>
        <taxon>Bacillariophyta</taxon>
        <taxon>Coscinodiscophyceae</taxon>
        <taxon>Thalassiosirophycidae</taxon>
        <taxon>Thalassiosirales</taxon>
        <taxon>Thalassiosiraceae</taxon>
        <taxon>Thalassiosira</taxon>
    </lineage>
</organism>
<protein>
    <recommendedName>
        <fullName evidence="9">MYND-type domain-containing protein</fullName>
    </recommendedName>
</protein>
<dbReference type="InterPro" id="IPR052748">
    <property type="entry name" value="ISR_Activator"/>
</dbReference>
<sequence length="291" mass="32799">NCAAVASDAVNLKYCTACRLVKYCGVDCQRAHRKEHKKACKQRAAELKDEQLYSQGHERPEGDFCPICTLPIPMPMDNHSPFYVCCMKRVCHGCVAAAAKRGMHNCPFCRAPAIGDDASRLAKLQKRVDAHDPEAIGFLGGQYYVGNLGLEKDVQRAMELCTQAAKLGSIYAQYNLGNRYCRGEDLPKDMAQAVRYFEMTAIQGHVEARHCLGVYEYKNGNFERAVRHYLISAKMGSDLSLDDIKRMFAVGQASKEQYAEALKGYQDAVEEMTTPERDEARSYWERVRKDK</sequence>
<evidence type="ECO:0000313" key="7">
    <source>
        <dbReference type="EMBL" id="EJK75401.1"/>
    </source>
</evidence>
<dbReference type="EMBL" id="AGNL01002952">
    <property type="protein sequence ID" value="EJK75401.1"/>
    <property type="molecule type" value="Genomic_DNA"/>
</dbReference>
<dbReference type="InterPro" id="IPR002893">
    <property type="entry name" value="Znf_MYND"/>
</dbReference>
<keyword evidence="1" id="KW-0479">Metal-binding</keyword>
<dbReference type="Gene3D" id="1.25.40.10">
    <property type="entry name" value="Tetratricopeptide repeat domain"/>
    <property type="match status" value="1"/>
</dbReference>
<evidence type="ECO:0000256" key="3">
    <source>
        <dbReference type="ARBA" id="ARBA00022833"/>
    </source>
</evidence>
<feature type="domain" description="MYND-type" evidence="6">
    <location>
        <begin position="1"/>
        <end position="40"/>
    </location>
</feature>
<evidence type="ECO:0000256" key="4">
    <source>
        <dbReference type="PROSITE-ProRule" id="PRU00134"/>
    </source>
</evidence>
<dbReference type="Pfam" id="PF01753">
    <property type="entry name" value="zf-MYND"/>
    <property type="match status" value="1"/>
</dbReference>
<name>K0TLL1_THAOC</name>
<evidence type="ECO:0000256" key="1">
    <source>
        <dbReference type="ARBA" id="ARBA00022723"/>
    </source>
</evidence>
<evidence type="ECO:0000256" key="2">
    <source>
        <dbReference type="ARBA" id="ARBA00022771"/>
    </source>
</evidence>
<dbReference type="SMART" id="SM00671">
    <property type="entry name" value="SEL1"/>
    <property type="match status" value="3"/>
</dbReference>
<dbReference type="PANTHER" id="PTHR45011:SF1">
    <property type="entry name" value="DAP3-BINDING CELL DEATH ENHANCER 1"/>
    <property type="match status" value="1"/>
</dbReference>
<feature type="non-terminal residue" evidence="7">
    <location>
        <position position="1"/>
    </location>
</feature>
<dbReference type="GO" id="GO:0008270">
    <property type="term" value="F:zinc ion binding"/>
    <property type="evidence" value="ECO:0007669"/>
    <property type="project" value="UniProtKB-KW"/>
</dbReference>
<evidence type="ECO:0000313" key="8">
    <source>
        <dbReference type="Proteomes" id="UP000266841"/>
    </source>
</evidence>
<dbReference type="InterPro" id="IPR011990">
    <property type="entry name" value="TPR-like_helical_dom_sf"/>
</dbReference>
<keyword evidence="2 4" id="KW-0863">Zinc-finger</keyword>
<dbReference type="eggNOG" id="ENOG502SC8I">
    <property type="taxonomic scope" value="Eukaryota"/>
</dbReference>
<dbReference type="PROSITE" id="PS50089">
    <property type="entry name" value="ZF_RING_2"/>
    <property type="match status" value="1"/>
</dbReference>
<proteinExistence type="predicted"/>
<dbReference type="AlphaFoldDB" id="K0TLL1"/>
<dbReference type="SUPFAM" id="SSF81901">
    <property type="entry name" value="HCP-like"/>
    <property type="match status" value="1"/>
</dbReference>
<evidence type="ECO:0000259" key="5">
    <source>
        <dbReference type="PROSITE" id="PS50089"/>
    </source>
</evidence>
<dbReference type="SUPFAM" id="SSF144232">
    <property type="entry name" value="HIT/MYND zinc finger-like"/>
    <property type="match status" value="1"/>
</dbReference>
<dbReference type="SUPFAM" id="SSF57850">
    <property type="entry name" value="RING/U-box"/>
    <property type="match status" value="1"/>
</dbReference>
<dbReference type="Pfam" id="PF08238">
    <property type="entry name" value="Sel1"/>
    <property type="match status" value="3"/>
</dbReference>
<dbReference type="OrthoDB" id="27934at2759"/>
<comment type="caution">
    <text evidence="7">The sequence shown here is derived from an EMBL/GenBank/DDBJ whole genome shotgun (WGS) entry which is preliminary data.</text>
</comment>
<feature type="domain" description="RING-type" evidence="5">
    <location>
        <begin position="65"/>
        <end position="110"/>
    </location>
</feature>
<dbReference type="Gene3D" id="6.10.140.2220">
    <property type="match status" value="1"/>
</dbReference>
<dbReference type="Proteomes" id="UP000266841">
    <property type="component" value="Unassembled WGS sequence"/>
</dbReference>
<accession>K0TLL1</accession>
<dbReference type="InterPro" id="IPR006597">
    <property type="entry name" value="Sel1-like"/>
</dbReference>
<keyword evidence="3" id="KW-0862">Zinc</keyword>
<dbReference type="PANTHER" id="PTHR45011">
    <property type="entry name" value="DAP3-BINDING CELL DEATH ENHANCER 1"/>
    <property type="match status" value="1"/>
</dbReference>
<keyword evidence="8" id="KW-1185">Reference proteome</keyword>
<evidence type="ECO:0000259" key="6">
    <source>
        <dbReference type="PROSITE" id="PS50865"/>
    </source>
</evidence>
<dbReference type="PROSITE" id="PS50865">
    <property type="entry name" value="ZF_MYND_2"/>
    <property type="match status" value="1"/>
</dbReference>
<gene>
    <name evidence="7" type="ORF">THAOC_02874</name>
</gene>